<evidence type="ECO:0000313" key="3">
    <source>
        <dbReference type="Proteomes" id="UP000187417"/>
    </source>
</evidence>
<dbReference type="Pfam" id="PF03572">
    <property type="entry name" value="Peptidase_S41"/>
    <property type="match status" value="1"/>
</dbReference>
<sequence>MSLLWSEIKYNFVHIDQVNFDIDSLYRATMRRVLKTENDQDFYKEIDRFLVKFKDGHTELVIRPESGEENTDYPRYGTALFGDKFYFTSYRLHSDTDSLLLGAEIVEIEGIPTTEYVEKYVLPDITGSTPTYNLKVAGALLLNGKVHTRIKGKALTRAGKIVNFDVIRDGESTRTPDEQWWEPKSERKRNWRDKIALNWENDIAIVSIDKFWPEEEMCHKIDSIMQIVRKENPAGLVIDLRNNGGGSTNVAQHLQMYLTDADSLRTFGWQTRKNLGYGRAQGNYREEYEDYFEYTAYETYPPEIYVRDKAIEPIACPVVILMGTYSFSACEDFLVCISEMPGHPLLIGEETAGSTGAPLVIYLPHGAVARICTLRELYPYSLKPFVGKGVTPDIEVKPTIDDYLDGKDPVLSKALEVLNDH</sequence>
<dbReference type="SUPFAM" id="SSF52096">
    <property type="entry name" value="ClpP/crotonase"/>
    <property type="match status" value="1"/>
</dbReference>
<name>A0A1Q6FA21_9BACT</name>
<dbReference type="GO" id="GO:0006508">
    <property type="term" value="P:proteolysis"/>
    <property type="evidence" value="ECO:0007669"/>
    <property type="project" value="InterPro"/>
</dbReference>
<dbReference type="GO" id="GO:0030288">
    <property type="term" value="C:outer membrane-bounded periplasmic space"/>
    <property type="evidence" value="ECO:0007669"/>
    <property type="project" value="TreeGrafter"/>
</dbReference>
<dbReference type="AlphaFoldDB" id="A0A1Q6FA21"/>
<dbReference type="Proteomes" id="UP000187417">
    <property type="component" value="Unassembled WGS sequence"/>
</dbReference>
<organism evidence="2 3">
    <name type="scientific">Alistipes putredinis</name>
    <dbReference type="NCBI Taxonomy" id="28117"/>
    <lineage>
        <taxon>Bacteria</taxon>
        <taxon>Pseudomonadati</taxon>
        <taxon>Bacteroidota</taxon>
        <taxon>Bacteroidia</taxon>
        <taxon>Bacteroidales</taxon>
        <taxon>Rikenellaceae</taxon>
        <taxon>Alistipes</taxon>
    </lineage>
</organism>
<dbReference type="PANTHER" id="PTHR32060">
    <property type="entry name" value="TAIL-SPECIFIC PROTEASE"/>
    <property type="match status" value="1"/>
</dbReference>
<dbReference type="Gene3D" id="3.30.750.44">
    <property type="match status" value="1"/>
</dbReference>
<comment type="caution">
    <text evidence="2">The sequence shown here is derived from an EMBL/GenBank/DDBJ whole genome shotgun (WGS) entry which is preliminary data.</text>
</comment>
<gene>
    <name evidence="2" type="ORF">BHV66_03940</name>
</gene>
<dbReference type="GO" id="GO:0008236">
    <property type="term" value="F:serine-type peptidase activity"/>
    <property type="evidence" value="ECO:0007669"/>
    <property type="project" value="InterPro"/>
</dbReference>
<dbReference type="Gene3D" id="3.90.226.10">
    <property type="entry name" value="2-enoyl-CoA Hydratase, Chain A, domain 1"/>
    <property type="match status" value="1"/>
</dbReference>
<reference evidence="2 3" key="1">
    <citation type="journal article" date="2016" name="Nat. Biotechnol.">
        <title>Measurement of bacterial replication rates in microbial communities.</title>
        <authorList>
            <person name="Brown C.T."/>
            <person name="Olm M.R."/>
            <person name="Thomas B.C."/>
            <person name="Banfield J.F."/>
        </authorList>
    </citation>
    <scope>NUCLEOTIDE SEQUENCE [LARGE SCALE GENOMIC DNA]</scope>
    <source>
        <strain evidence="2">CAG:67_53_122</strain>
    </source>
</reference>
<evidence type="ECO:0000259" key="1">
    <source>
        <dbReference type="Pfam" id="PF03572"/>
    </source>
</evidence>
<protein>
    <recommendedName>
        <fullName evidence="1">Tail specific protease domain-containing protein</fullName>
    </recommendedName>
</protein>
<feature type="domain" description="Tail specific protease" evidence="1">
    <location>
        <begin position="202"/>
        <end position="396"/>
    </location>
</feature>
<dbReference type="InterPro" id="IPR029045">
    <property type="entry name" value="ClpP/crotonase-like_dom_sf"/>
</dbReference>
<dbReference type="GO" id="GO:0007165">
    <property type="term" value="P:signal transduction"/>
    <property type="evidence" value="ECO:0007669"/>
    <property type="project" value="TreeGrafter"/>
</dbReference>
<accession>A0A1Q6FA21</accession>
<dbReference type="GO" id="GO:0004175">
    <property type="term" value="F:endopeptidase activity"/>
    <property type="evidence" value="ECO:0007669"/>
    <property type="project" value="TreeGrafter"/>
</dbReference>
<dbReference type="InterPro" id="IPR005151">
    <property type="entry name" value="Tail-specific_protease"/>
</dbReference>
<evidence type="ECO:0000313" key="2">
    <source>
        <dbReference type="EMBL" id="OKY95721.1"/>
    </source>
</evidence>
<dbReference type="EMBL" id="MNQH01000004">
    <property type="protein sequence ID" value="OKY95721.1"/>
    <property type="molecule type" value="Genomic_DNA"/>
</dbReference>
<dbReference type="PANTHER" id="PTHR32060:SF30">
    <property type="entry name" value="CARBOXY-TERMINAL PROCESSING PROTEASE CTPA"/>
    <property type="match status" value="1"/>
</dbReference>
<proteinExistence type="predicted"/>